<evidence type="ECO:0000313" key="3">
    <source>
        <dbReference type="Proteomes" id="UP000712281"/>
    </source>
</evidence>
<feature type="compositionally biased region" description="Polar residues" evidence="1">
    <location>
        <begin position="70"/>
        <end position="82"/>
    </location>
</feature>
<accession>A0A8S9JI00</accession>
<proteinExistence type="predicted"/>
<feature type="region of interest" description="Disordered" evidence="1">
    <location>
        <begin position="1"/>
        <end position="82"/>
    </location>
</feature>
<protein>
    <submittedName>
        <fullName evidence="2">Uncharacterized protein</fullName>
    </submittedName>
</protein>
<name>A0A8S9JI00_BRACR</name>
<reference evidence="2" key="1">
    <citation type="submission" date="2019-12" db="EMBL/GenBank/DDBJ databases">
        <title>Genome sequencing and annotation of Brassica cretica.</title>
        <authorList>
            <person name="Studholme D.J."/>
            <person name="Sarris P.F."/>
        </authorList>
    </citation>
    <scope>NUCLEOTIDE SEQUENCE</scope>
    <source>
        <strain evidence="2">PFS-001/15</strain>
        <tissue evidence="2">Leaf</tissue>
    </source>
</reference>
<feature type="compositionally biased region" description="Basic and acidic residues" evidence="1">
    <location>
        <begin position="1"/>
        <end position="16"/>
    </location>
</feature>
<dbReference type="AlphaFoldDB" id="A0A8S9JI00"/>
<evidence type="ECO:0000313" key="2">
    <source>
        <dbReference type="EMBL" id="KAF2581881.1"/>
    </source>
</evidence>
<gene>
    <name evidence="2" type="ORF">F2Q68_00004247</name>
</gene>
<comment type="caution">
    <text evidence="2">The sequence shown here is derived from an EMBL/GenBank/DDBJ whole genome shotgun (WGS) entry which is preliminary data.</text>
</comment>
<dbReference type="EMBL" id="QGKW02001660">
    <property type="protein sequence ID" value="KAF2581881.1"/>
    <property type="molecule type" value="Genomic_DNA"/>
</dbReference>
<organism evidence="2 3">
    <name type="scientific">Brassica cretica</name>
    <name type="common">Mustard</name>
    <dbReference type="NCBI Taxonomy" id="69181"/>
    <lineage>
        <taxon>Eukaryota</taxon>
        <taxon>Viridiplantae</taxon>
        <taxon>Streptophyta</taxon>
        <taxon>Embryophyta</taxon>
        <taxon>Tracheophyta</taxon>
        <taxon>Spermatophyta</taxon>
        <taxon>Magnoliopsida</taxon>
        <taxon>eudicotyledons</taxon>
        <taxon>Gunneridae</taxon>
        <taxon>Pentapetalae</taxon>
        <taxon>rosids</taxon>
        <taxon>malvids</taxon>
        <taxon>Brassicales</taxon>
        <taxon>Brassicaceae</taxon>
        <taxon>Brassiceae</taxon>
        <taxon>Brassica</taxon>
    </lineage>
</organism>
<dbReference type="Proteomes" id="UP000712281">
    <property type="component" value="Unassembled WGS sequence"/>
</dbReference>
<evidence type="ECO:0000256" key="1">
    <source>
        <dbReference type="SAM" id="MobiDB-lite"/>
    </source>
</evidence>
<feature type="compositionally biased region" description="Basic and acidic residues" evidence="1">
    <location>
        <begin position="32"/>
        <end position="64"/>
    </location>
</feature>
<sequence length="82" mass="9665">MRSEQIWNKETKERRGQITTRLRPPLPTAVARRGEGRRSAKREREREKKRETAPEREKERERARRLGFSASGNSLQSFASDL</sequence>